<feature type="chain" id="PRO_5046265427" description="Common-antigen outer membrane protein" evidence="1">
    <location>
        <begin position="23"/>
        <end position="136"/>
    </location>
</feature>
<organism evidence="2 3">
    <name type="scientific">Halomonas citrativorans</name>
    <dbReference type="NCBI Taxonomy" id="2742612"/>
    <lineage>
        <taxon>Bacteria</taxon>
        <taxon>Pseudomonadati</taxon>
        <taxon>Pseudomonadota</taxon>
        <taxon>Gammaproteobacteria</taxon>
        <taxon>Oceanospirillales</taxon>
        <taxon>Halomonadaceae</taxon>
        <taxon>Halomonas</taxon>
    </lineage>
</organism>
<gene>
    <name evidence="2" type="ORF">EI163_13155</name>
</gene>
<name>A0ABR9FDC7_9GAMM</name>
<comment type="caution">
    <text evidence="2">The sequence shown here is derived from an EMBL/GenBank/DDBJ whole genome shotgun (WGS) entry which is preliminary data.</text>
</comment>
<dbReference type="Proteomes" id="UP000754821">
    <property type="component" value="Unassembled WGS sequence"/>
</dbReference>
<evidence type="ECO:0008006" key="4">
    <source>
        <dbReference type="Google" id="ProtNLM"/>
    </source>
</evidence>
<protein>
    <recommendedName>
        <fullName evidence="4">Common-antigen outer membrane protein</fullName>
    </recommendedName>
</protein>
<proteinExistence type="predicted"/>
<keyword evidence="3" id="KW-1185">Reference proteome</keyword>
<dbReference type="RefSeq" id="WP_192528013.1">
    <property type="nucleotide sequence ID" value="NZ_RRZC01000014.1"/>
</dbReference>
<dbReference type="PROSITE" id="PS51257">
    <property type="entry name" value="PROKAR_LIPOPROTEIN"/>
    <property type="match status" value="1"/>
</dbReference>
<reference evidence="2 3" key="1">
    <citation type="submission" date="2020-07" db="EMBL/GenBank/DDBJ databases">
        <title>Halophilic bacteria isolated from french cheeses.</title>
        <authorList>
            <person name="Kothe C.I."/>
            <person name="Farah-Kraiem B."/>
            <person name="Renault P."/>
            <person name="Dridi B."/>
        </authorList>
    </citation>
    <scope>NUCLEOTIDE SEQUENCE [LARGE SCALE GENOMIC DNA]</scope>
    <source>
        <strain evidence="2 3">FME16</strain>
    </source>
</reference>
<dbReference type="InterPro" id="IPR032258">
    <property type="entry name" value="DUF5061"/>
</dbReference>
<accession>A0ABR9FDC7</accession>
<sequence>MPKTSFLVVRPARMLLAALSMAVISGCATSYPSGSASQQQRYVLNDDSAKPILDESVNGFLDQTPAGGVISVANSPWGDNVEIVADESYLAASGRECRRLQVIGMSGEARRALVCKASSEEWVNQRVITQTAEGRL</sequence>
<evidence type="ECO:0000256" key="1">
    <source>
        <dbReference type="SAM" id="SignalP"/>
    </source>
</evidence>
<keyword evidence="1" id="KW-0732">Signal</keyword>
<feature type="signal peptide" evidence="1">
    <location>
        <begin position="1"/>
        <end position="22"/>
    </location>
</feature>
<dbReference type="Pfam" id="PF16587">
    <property type="entry name" value="DUF5061"/>
    <property type="match status" value="1"/>
</dbReference>
<dbReference type="EMBL" id="RRZC01000014">
    <property type="protein sequence ID" value="MBE0404490.1"/>
    <property type="molecule type" value="Genomic_DNA"/>
</dbReference>
<evidence type="ECO:0000313" key="3">
    <source>
        <dbReference type="Proteomes" id="UP000754821"/>
    </source>
</evidence>
<evidence type="ECO:0000313" key="2">
    <source>
        <dbReference type="EMBL" id="MBE0404490.1"/>
    </source>
</evidence>